<evidence type="ECO:0000313" key="9">
    <source>
        <dbReference type="Proteomes" id="UP001210925"/>
    </source>
</evidence>
<comment type="subcellular location">
    <subcellularLocation>
        <location evidence="1">Mitochondrion</location>
    </subcellularLocation>
</comment>
<feature type="coiled-coil region" evidence="5">
    <location>
        <begin position="279"/>
        <end position="366"/>
    </location>
</feature>
<reference evidence="8" key="1">
    <citation type="submission" date="2020-05" db="EMBL/GenBank/DDBJ databases">
        <title>Phylogenomic resolution of chytrid fungi.</title>
        <authorList>
            <person name="Stajich J.E."/>
            <person name="Amses K."/>
            <person name="Simmons R."/>
            <person name="Seto K."/>
            <person name="Myers J."/>
            <person name="Bonds A."/>
            <person name="Quandt C.A."/>
            <person name="Barry K."/>
            <person name="Liu P."/>
            <person name="Grigoriev I."/>
            <person name="Longcore J.E."/>
            <person name="James T.Y."/>
        </authorList>
    </citation>
    <scope>NUCLEOTIDE SEQUENCE</scope>
    <source>
        <strain evidence="8">PLAUS21</strain>
    </source>
</reference>
<keyword evidence="3" id="KW-0496">Mitochondrion</keyword>
<feature type="coiled-coil region" evidence="5">
    <location>
        <begin position="404"/>
        <end position="486"/>
    </location>
</feature>
<sequence>MSNQLSRLNRKCIQVAGSSAASYLQGLITNQINNLNLQKGMFTVFLNPKGRILTDAFIYKTEEDYVIEVDSRAVDTLVKHMEKYILRSKVKLKPLDINVYHSWDNFTDPASIILQDPRNHQMGYRILSNSILSCNENDTSYLLKRIQLGIPEGVDDLVENVSLPLECNFDLLNGIDFRKGCYLGQELTIRTHHTGVIRKRILPIQVIRKGEDVGDVLTYIPGQNRFNPKEEILFENKPKSVGRTGSCLGNVGLGLVKLEHCDPQLRLHLPNGDRANLLKRQLVELETRLNKQIISLEQQLQHSELELKIKVNEVTNLEASNKLLFQQSQELNRQLQEIKENENGEIANLRKQIQDKERMINKLKDEKLDIPVPKFQLEKIYVKEEPKIIYKTETVTVKEKDPDYEKALQKVADYQHLTRKLETELSNLRSENAFLKSIQTKSAKLIEENNSLSFKLKMMDNFVKELEETKLKLSNYDAERQEFERALQENSLHNTSPFGLVQILGQKQREIFVLNDQLSSCRYEKTRMEETVNSKRLEITELQTTINTLQQKLDQVESSSRRMQTAFKIKDQEIQFLKNSFGSEISLSNEEIIESYKKQVAEYEQLLLFKEQQFVQFENQKSIIDESKSQIAQLKKQLEDGKNVQEEYKSQMSVVTNSLEQYKNELHATNLNQIEKEKEIEKLNQELDHYLKRLGNGEYNPDNIKVLSLKNSPENLLRMNYVNTIESLRLENQELRSSSSSRVSEKTVNSLNMQINELEEELHNRETKIKRLKQEFGRRVQEYKKYVYFMLGYKIEFPEDGSCRLYSIYSREGDPHFKLVPNDADQDGGELFIIGGDPEMQRYTKELKEYYVDEYNSMPALLNSFTVHLFNEINNIED</sequence>
<keyword evidence="2" id="KW-0809">Transit peptide</keyword>
<accession>A0AAD5UDV9</accession>
<dbReference type="InterPro" id="IPR057460">
    <property type="entry name" value="CAF17_C"/>
</dbReference>
<evidence type="ECO:0000256" key="4">
    <source>
        <dbReference type="ARBA" id="ARBA00093447"/>
    </source>
</evidence>
<dbReference type="InterPro" id="IPR027266">
    <property type="entry name" value="TrmE/GcvT-like"/>
</dbReference>
<dbReference type="Gene3D" id="3.30.457.60">
    <property type="match status" value="1"/>
</dbReference>
<comment type="caution">
    <text evidence="8">The sequence shown here is derived from an EMBL/GenBank/DDBJ whole genome shotgun (WGS) entry which is preliminary data.</text>
</comment>
<feature type="domain" description="CAF17 C-terminal" evidence="7">
    <location>
        <begin position="198"/>
        <end position="266"/>
    </location>
</feature>
<keyword evidence="9" id="KW-1185">Reference proteome</keyword>
<proteinExistence type="inferred from homology"/>
<dbReference type="Pfam" id="PF01571">
    <property type="entry name" value="GCV_T"/>
    <property type="match status" value="1"/>
</dbReference>
<protein>
    <submittedName>
        <fullName evidence="8">Ccr4 associated factor</fullName>
    </submittedName>
</protein>
<gene>
    <name evidence="8" type="primary">CAF17</name>
    <name evidence="8" type="ORF">HK103_001657</name>
</gene>
<dbReference type="Pfam" id="PF25455">
    <property type="entry name" value="Beta-barrel_CAF17_C"/>
    <property type="match status" value="1"/>
</dbReference>
<dbReference type="SUPFAM" id="SSF75704">
    <property type="entry name" value="Mitotic arrest deficient-like 1, Mad1"/>
    <property type="match status" value="1"/>
</dbReference>
<dbReference type="PANTHER" id="PTHR22602:SF0">
    <property type="entry name" value="TRANSFERASE CAF17, MITOCHONDRIAL-RELATED"/>
    <property type="match status" value="1"/>
</dbReference>
<feature type="coiled-coil region" evidence="5">
    <location>
        <begin position="532"/>
        <end position="566"/>
    </location>
</feature>
<evidence type="ECO:0000256" key="3">
    <source>
        <dbReference type="ARBA" id="ARBA00023128"/>
    </source>
</evidence>
<dbReference type="EMBL" id="JADGKB010000147">
    <property type="protein sequence ID" value="KAJ3252287.1"/>
    <property type="molecule type" value="Genomic_DNA"/>
</dbReference>
<feature type="coiled-coil region" evidence="5">
    <location>
        <begin position="741"/>
        <end position="775"/>
    </location>
</feature>
<evidence type="ECO:0000256" key="5">
    <source>
        <dbReference type="SAM" id="Coils"/>
    </source>
</evidence>
<dbReference type="InterPro" id="IPR008672">
    <property type="entry name" value="Mad1"/>
</dbReference>
<dbReference type="SUPFAM" id="SSF103025">
    <property type="entry name" value="Folate-binding domain"/>
    <property type="match status" value="1"/>
</dbReference>
<dbReference type="InterPro" id="IPR017703">
    <property type="entry name" value="YgfZ/GCV_T_CS"/>
</dbReference>
<dbReference type="AlphaFoldDB" id="A0AAD5UDV9"/>
<dbReference type="Gene3D" id="3.30.1360.120">
    <property type="entry name" value="Probable tRNA modification gtpase trme, domain 1"/>
    <property type="match status" value="2"/>
</dbReference>
<dbReference type="NCBIfam" id="TIGR03317">
    <property type="entry name" value="ygfZ_signature"/>
    <property type="match status" value="1"/>
</dbReference>
<name>A0AAD5UDV9_9FUNG</name>
<dbReference type="PANTHER" id="PTHR22602">
    <property type="entry name" value="TRANSFERASE CAF17, MITOCHONDRIAL-RELATED"/>
    <property type="match status" value="1"/>
</dbReference>
<dbReference type="Proteomes" id="UP001210925">
    <property type="component" value="Unassembled WGS sequence"/>
</dbReference>
<dbReference type="GO" id="GO:0016226">
    <property type="term" value="P:iron-sulfur cluster assembly"/>
    <property type="evidence" value="ECO:0007669"/>
    <property type="project" value="TreeGrafter"/>
</dbReference>
<keyword evidence="5" id="KW-0175">Coiled coil</keyword>
<evidence type="ECO:0000256" key="2">
    <source>
        <dbReference type="ARBA" id="ARBA00022946"/>
    </source>
</evidence>
<evidence type="ECO:0000313" key="8">
    <source>
        <dbReference type="EMBL" id="KAJ3252287.1"/>
    </source>
</evidence>
<feature type="coiled-coil region" evidence="5">
    <location>
        <begin position="593"/>
        <end position="693"/>
    </location>
</feature>
<organism evidence="8 9">
    <name type="scientific">Boothiomyces macroporosus</name>
    <dbReference type="NCBI Taxonomy" id="261099"/>
    <lineage>
        <taxon>Eukaryota</taxon>
        <taxon>Fungi</taxon>
        <taxon>Fungi incertae sedis</taxon>
        <taxon>Chytridiomycota</taxon>
        <taxon>Chytridiomycota incertae sedis</taxon>
        <taxon>Chytridiomycetes</taxon>
        <taxon>Rhizophydiales</taxon>
        <taxon>Terramycetaceae</taxon>
        <taxon>Boothiomyces</taxon>
    </lineage>
</organism>
<evidence type="ECO:0000256" key="1">
    <source>
        <dbReference type="ARBA" id="ARBA00004173"/>
    </source>
</evidence>
<feature type="domain" description="GCVT N-terminal" evidence="6">
    <location>
        <begin position="13"/>
        <end position="94"/>
    </location>
</feature>
<dbReference type="Pfam" id="PF05557">
    <property type="entry name" value="MAD"/>
    <property type="match status" value="1"/>
</dbReference>
<dbReference type="GO" id="GO:0005759">
    <property type="term" value="C:mitochondrial matrix"/>
    <property type="evidence" value="ECO:0007669"/>
    <property type="project" value="TreeGrafter"/>
</dbReference>
<dbReference type="Gene3D" id="6.10.250.90">
    <property type="match status" value="1"/>
</dbReference>
<dbReference type="InterPro" id="IPR045179">
    <property type="entry name" value="YgfZ/GcvT"/>
</dbReference>
<comment type="similarity">
    <text evidence="4">Belongs to the GcvT family. CAF17/IBA57 subfamily.</text>
</comment>
<evidence type="ECO:0000259" key="6">
    <source>
        <dbReference type="Pfam" id="PF01571"/>
    </source>
</evidence>
<evidence type="ECO:0000259" key="7">
    <source>
        <dbReference type="Pfam" id="PF25455"/>
    </source>
</evidence>
<dbReference type="InterPro" id="IPR006222">
    <property type="entry name" value="GCVT_N"/>
</dbReference>
<dbReference type="GO" id="GO:0007094">
    <property type="term" value="P:mitotic spindle assembly checkpoint signaling"/>
    <property type="evidence" value="ECO:0007669"/>
    <property type="project" value="InterPro"/>
</dbReference>